<dbReference type="EMBL" id="JAIBOA010000026">
    <property type="protein sequence ID" value="MBW8486735.1"/>
    <property type="molecule type" value="Genomic_DNA"/>
</dbReference>
<reference evidence="1 2" key="1">
    <citation type="submission" date="2021-07" db="EMBL/GenBank/DDBJ databases">
        <title>Actinomadura sp. PM05-2 isolated from lichen.</title>
        <authorList>
            <person name="Somphong A."/>
            <person name="Phongsopitanun W."/>
            <person name="Tanasupawat S."/>
            <person name="Peongsungnone V."/>
        </authorList>
    </citation>
    <scope>NUCLEOTIDE SEQUENCE [LARGE SCALE GENOMIC DNA]</scope>
    <source>
        <strain evidence="1 2">PM05-2</strain>
    </source>
</reference>
<dbReference type="SUPFAM" id="SSF74650">
    <property type="entry name" value="Galactose mutarotase-like"/>
    <property type="match status" value="1"/>
</dbReference>
<accession>A0ABS7G3D2</accession>
<dbReference type="InterPro" id="IPR011013">
    <property type="entry name" value="Gal_mutarotase_sf_dom"/>
</dbReference>
<gene>
    <name evidence="1" type="ORF">K1Y72_30510</name>
</gene>
<dbReference type="RefSeq" id="WP_220169974.1">
    <property type="nucleotide sequence ID" value="NZ_JAIBOA010000026.1"/>
</dbReference>
<evidence type="ECO:0000313" key="1">
    <source>
        <dbReference type="EMBL" id="MBW8486735.1"/>
    </source>
</evidence>
<comment type="caution">
    <text evidence="1">The sequence shown here is derived from an EMBL/GenBank/DDBJ whole genome shotgun (WGS) entry which is preliminary data.</text>
</comment>
<protein>
    <recommendedName>
        <fullName evidence="3">Galactose mutarotase</fullName>
    </recommendedName>
</protein>
<organism evidence="1 2">
    <name type="scientific">Actinomadura parmotrematis</name>
    <dbReference type="NCBI Taxonomy" id="2864039"/>
    <lineage>
        <taxon>Bacteria</taxon>
        <taxon>Bacillati</taxon>
        <taxon>Actinomycetota</taxon>
        <taxon>Actinomycetes</taxon>
        <taxon>Streptosporangiales</taxon>
        <taxon>Thermomonosporaceae</taxon>
        <taxon>Actinomadura</taxon>
    </lineage>
</organism>
<evidence type="ECO:0000313" key="2">
    <source>
        <dbReference type="Proteomes" id="UP000774570"/>
    </source>
</evidence>
<proteinExistence type="predicted"/>
<dbReference type="Proteomes" id="UP000774570">
    <property type="component" value="Unassembled WGS sequence"/>
</dbReference>
<dbReference type="Gene3D" id="2.70.98.10">
    <property type="match status" value="1"/>
</dbReference>
<name>A0ABS7G3D2_9ACTN</name>
<sequence>MNRTTLHGAVFKAAVSADGAALTSVRDRATGTELLLRTPWADQTSGALRFTGSGAEWHRRYPGGWHPLIPHAGDARVLDGVEHPFHGEAAWREWDLDAAASDRCALTTVLRTVPLALRREIALTGDGLTVTQTVRNLSAAPARFAWTEHPAFGPDLIGDGCVLELDGDGGTRRFPLRPDARRPDALTVLNEGVRAARLVNERLGFGVELGFDPGVFDHVWIWRERRATPGFPWWGLVDTVAVEPASGPYTPEPGRLGRHLLDAGEERTGVLTLKRVTR</sequence>
<dbReference type="InterPro" id="IPR014718">
    <property type="entry name" value="GH-type_carb-bd"/>
</dbReference>
<evidence type="ECO:0008006" key="3">
    <source>
        <dbReference type="Google" id="ProtNLM"/>
    </source>
</evidence>
<keyword evidence="2" id="KW-1185">Reference proteome</keyword>